<dbReference type="KEGG" id="ntp:CRH09_39835"/>
<accession>A0A291RZ25</accession>
<reference evidence="1 2" key="1">
    <citation type="submission" date="2017-10" db="EMBL/GenBank/DDBJ databases">
        <title>Comparative genomics between pathogenic Norcardia.</title>
        <authorList>
            <person name="Zeng L."/>
        </authorList>
    </citation>
    <scope>NUCLEOTIDE SEQUENCE [LARGE SCALE GENOMIC DNA]</scope>
    <source>
        <strain evidence="1 2">NC_YFY_NT001</strain>
        <plasmid evidence="2">Plasmid p_nc_yfy_nt001</plasmid>
    </source>
</reference>
<evidence type="ECO:0000313" key="2">
    <source>
        <dbReference type="Proteomes" id="UP000221961"/>
    </source>
</evidence>
<gene>
    <name evidence="1" type="ORF">CRH09_39835</name>
</gene>
<name>A0A291RZ25_9NOCA</name>
<protein>
    <submittedName>
        <fullName evidence="1">Uncharacterized protein</fullName>
    </submittedName>
</protein>
<dbReference type="Proteomes" id="UP000221961">
    <property type="component" value="Plasmid p_NC_YFY_NT001"/>
</dbReference>
<evidence type="ECO:0000313" key="1">
    <source>
        <dbReference type="EMBL" id="ATL72524.1"/>
    </source>
</evidence>
<organism evidence="1 2">
    <name type="scientific">Nocardia terpenica</name>
    <dbReference type="NCBI Taxonomy" id="455432"/>
    <lineage>
        <taxon>Bacteria</taxon>
        <taxon>Bacillati</taxon>
        <taxon>Actinomycetota</taxon>
        <taxon>Actinomycetes</taxon>
        <taxon>Mycobacteriales</taxon>
        <taxon>Nocardiaceae</taxon>
        <taxon>Nocardia</taxon>
    </lineage>
</organism>
<geneLocation type="plasmid" evidence="2">
    <name>p_nc_yfy_nt001</name>
</geneLocation>
<sequence>MDAILPAMMAKRSIDMVRDASAARTVHLWGLACTDANTASGVAYTVVDLDSDPVKSPILNAAAGLINRLPGRQLWGFGLACWMVGELFTGNGEVPEGALRAMAEGRMKDRPTADELCAAMVFDARGRSYNAVMYVHMPELGVTSWHDDTLEDSASIDEWIGRFDAGVVSAHVWAAAITQDATRNRAVLQRLRRPKAV</sequence>
<keyword evidence="1" id="KW-0614">Plasmid</keyword>
<dbReference type="EMBL" id="CP023779">
    <property type="protein sequence ID" value="ATL72524.1"/>
    <property type="molecule type" value="Genomic_DNA"/>
</dbReference>
<proteinExistence type="predicted"/>
<dbReference type="AlphaFoldDB" id="A0A291RZ25"/>